<evidence type="ECO:0000313" key="2">
    <source>
        <dbReference type="Proteomes" id="UP000821865"/>
    </source>
</evidence>
<sequence>MSHILVKWVTEDAWDVYPVRAIEKADIGFRLLTEEGSIRRLRGSIVTINWESGQQPADAELLDFGSQKGMERKRAQLAKAALANKTSEGAGARTHEEEGSKCNCSASKRVLELEAQVKDLEERLQESNNNYESLTLVKKSRKLVQKLENLLDRPKKAEVEAEKARCLVNIGGGVLVERSVLDRLQAHCHGLPTKFARNLLRHVFEEAELQGKSLYGKGTNRHKEDTVKEGLDPVRLNAVIGRDASASSGSNARTGDGPVSQQPSGDSPGTSEMTGKDEESAPVPKIDEPKNPAKPHLDKSGAHMPTSIPAASKRPHAQTSTDGVQALPSGVEEPPARTAQVQRSSLRPCLKRFGGQTFRH</sequence>
<accession>A0ACB8CFA7</accession>
<evidence type="ECO:0000313" key="1">
    <source>
        <dbReference type="EMBL" id="KAH7941458.1"/>
    </source>
</evidence>
<name>A0ACB8CFA7_DERSI</name>
<dbReference type="Proteomes" id="UP000821865">
    <property type="component" value="Chromosome 7"/>
</dbReference>
<comment type="caution">
    <text evidence="1">The sequence shown here is derived from an EMBL/GenBank/DDBJ whole genome shotgun (WGS) entry which is preliminary data.</text>
</comment>
<gene>
    <name evidence="1" type="ORF">HPB49_013842</name>
</gene>
<protein>
    <submittedName>
        <fullName evidence="1">Uncharacterized protein</fullName>
    </submittedName>
</protein>
<keyword evidence="2" id="KW-1185">Reference proteome</keyword>
<reference evidence="1" key="1">
    <citation type="submission" date="2020-05" db="EMBL/GenBank/DDBJ databases">
        <title>Large-scale comparative analyses of tick genomes elucidate their genetic diversity and vector capacities.</title>
        <authorList>
            <person name="Jia N."/>
            <person name="Wang J."/>
            <person name="Shi W."/>
            <person name="Du L."/>
            <person name="Sun Y."/>
            <person name="Zhan W."/>
            <person name="Jiang J."/>
            <person name="Wang Q."/>
            <person name="Zhang B."/>
            <person name="Ji P."/>
            <person name="Sakyi L.B."/>
            <person name="Cui X."/>
            <person name="Yuan T."/>
            <person name="Jiang B."/>
            <person name="Yang W."/>
            <person name="Lam T.T.-Y."/>
            <person name="Chang Q."/>
            <person name="Ding S."/>
            <person name="Wang X."/>
            <person name="Zhu J."/>
            <person name="Ruan X."/>
            <person name="Zhao L."/>
            <person name="Wei J."/>
            <person name="Que T."/>
            <person name="Du C."/>
            <person name="Cheng J."/>
            <person name="Dai P."/>
            <person name="Han X."/>
            <person name="Huang E."/>
            <person name="Gao Y."/>
            <person name="Liu J."/>
            <person name="Shao H."/>
            <person name="Ye R."/>
            <person name="Li L."/>
            <person name="Wei W."/>
            <person name="Wang X."/>
            <person name="Wang C."/>
            <person name="Yang T."/>
            <person name="Huo Q."/>
            <person name="Li W."/>
            <person name="Guo W."/>
            <person name="Chen H."/>
            <person name="Zhou L."/>
            <person name="Ni X."/>
            <person name="Tian J."/>
            <person name="Zhou Y."/>
            <person name="Sheng Y."/>
            <person name="Liu T."/>
            <person name="Pan Y."/>
            <person name="Xia L."/>
            <person name="Li J."/>
            <person name="Zhao F."/>
            <person name="Cao W."/>
        </authorList>
    </citation>
    <scope>NUCLEOTIDE SEQUENCE</scope>
    <source>
        <strain evidence="1">Dsil-2018</strain>
    </source>
</reference>
<proteinExistence type="predicted"/>
<organism evidence="1 2">
    <name type="scientific">Dermacentor silvarum</name>
    <name type="common">Tick</name>
    <dbReference type="NCBI Taxonomy" id="543639"/>
    <lineage>
        <taxon>Eukaryota</taxon>
        <taxon>Metazoa</taxon>
        <taxon>Ecdysozoa</taxon>
        <taxon>Arthropoda</taxon>
        <taxon>Chelicerata</taxon>
        <taxon>Arachnida</taxon>
        <taxon>Acari</taxon>
        <taxon>Parasitiformes</taxon>
        <taxon>Ixodida</taxon>
        <taxon>Ixodoidea</taxon>
        <taxon>Ixodidae</taxon>
        <taxon>Rhipicephalinae</taxon>
        <taxon>Dermacentor</taxon>
    </lineage>
</organism>
<dbReference type="EMBL" id="CM023476">
    <property type="protein sequence ID" value="KAH7941458.1"/>
    <property type="molecule type" value="Genomic_DNA"/>
</dbReference>